<name>A0A443SBX0_9ACAR</name>
<keyword evidence="2" id="KW-0460">Magnesium</keyword>
<evidence type="ECO:0000256" key="2">
    <source>
        <dbReference type="RuleBase" id="RU366034"/>
    </source>
</evidence>
<dbReference type="AlphaFoldDB" id="A0A443SBX0"/>
<dbReference type="PANTHER" id="PTHR35201:SF4">
    <property type="entry name" value="BETA-PINACENE SYNTHASE-RELATED"/>
    <property type="match status" value="1"/>
</dbReference>
<keyword evidence="2" id="KW-0479">Metal-binding</keyword>
<dbReference type="GO" id="GO:0046872">
    <property type="term" value="F:metal ion binding"/>
    <property type="evidence" value="ECO:0007669"/>
    <property type="project" value="UniProtKB-KW"/>
</dbReference>
<comment type="caution">
    <text evidence="3">The sequence shown here is derived from an EMBL/GenBank/DDBJ whole genome shotgun (WGS) entry which is preliminary data.</text>
</comment>
<keyword evidence="4" id="KW-1185">Reference proteome</keyword>
<dbReference type="InterPro" id="IPR034686">
    <property type="entry name" value="Terpene_cyclase-like_2"/>
</dbReference>
<comment type="cofactor">
    <cofactor evidence="2">
        <name>Mg(2+)</name>
        <dbReference type="ChEBI" id="CHEBI:18420"/>
    </cofactor>
</comment>
<evidence type="ECO:0000256" key="1">
    <source>
        <dbReference type="ARBA" id="ARBA00006333"/>
    </source>
</evidence>
<dbReference type="Pfam" id="PF19086">
    <property type="entry name" value="Terpene_syn_C_2"/>
    <property type="match status" value="1"/>
</dbReference>
<protein>
    <recommendedName>
        <fullName evidence="2">Terpene synthase</fullName>
        <ecNumber evidence="2">4.2.3.-</ecNumber>
    </recommendedName>
</protein>
<accession>A0A443SBX0</accession>
<comment type="similarity">
    <text evidence="1 2">Belongs to the terpene synthase family.</text>
</comment>
<dbReference type="EC" id="4.2.3.-" evidence="2"/>
<evidence type="ECO:0000313" key="3">
    <source>
        <dbReference type="EMBL" id="RWS24990.1"/>
    </source>
</evidence>
<dbReference type="SFLD" id="SFLDG01020">
    <property type="entry name" value="Terpene_Cyclase_Like_2"/>
    <property type="match status" value="1"/>
</dbReference>
<sequence length="324" mass="38060">MRVTQRYIYPDFLIPCQSKMHPDAGKINDEVKQWSFKFKLHGEENDQYKREQMVKLACLCYPDGDFERTVLCAKFLVHIFSLDDEILHRRQGKFFKSVMEHGNSNVDMVDLLDAAKYDLETPVAASFADYWNDMKTFTGIEWQTRFAENYVWYLKGTNWEIDNLDNNRIPPLPDYLEYRHYASGIDPSLNLVELSRNIFIPDKVIANPTIQRLSSICGNVIAFANDVYSFEKERKVGEINNLVIVMKNEYNISYQEAIKKATDFVNEEMKKYDALEPFVPSFGVELDKSVKMYLEGFRDWMTGNLDWGLSSGRYRRYSYPLNEF</sequence>
<reference evidence="3 4" key="1">
    <citation type="journal article" date="2018" name="Gigascience">
        <title>Genomes of trombidid mites reveal novel predicted allergens and laterally-transferred genes associated with secondary metabolism.</title>
        <authorList>
            <person name="Dong X."/>
            <person name="Chaisiri K."/>
            <person name="Xia D."/>
            <person name="Armstrong S.D."/>
            <person name="Fang Y."/>
            <person name="Donnelly M.J."/>
            <person name="Kadowaki T."/>
            <person name="McGarry J.W."/>
            <person name="Darby A.C."/>
            <person name="Makepeace B.L."/>
        </authorList>
    </citation>
    <scope>NUCLEOTIDE SEQUENCE [LARGE SCALE GENOMIC DNA]</scope>
    <source>
        <strain evidence="3">UoL-UT</strain>
    </source>
</reference>
<dbReference type="Gene3D" id="1.10.600.10">
    <property type="entry name" value="Farnesyl Diphosphate Synthase"/>
    <property type="match status" value="1"/>
</dbReference>
<dbReference type="GO" id="GO:0010333">
    <property type="term" value="F:terpene synthase activity"/>
    <property type="evidence" value="ECO:0007669"/>
    <property type="project" value="InterPro"/>
</dbReference>
<dbReference type="VEuPathDB" id="VectorBase:LDEU007049"/>
<dbReference type="InterPro" id="IPR008949">
    <property type="entry name" value="Isoprenoid_synthase_dom_sf"/>
</dbReference>
<dbReference type="GO" id="GO:0008299">
    <property type="term" value="P:isoprenoid biosynthetic process"/>
    <property type="evidence" value="ECO:0007669"/>
    <property type="project" value="UniProtKB-ARBA"/>
</dbReference>
<dbReference type="OrthoDB" id="2861623at2759"/>
<evidence type="ECO:0000313" key="4">
    <source>
        <dbReference type="Proteomes" id="UP000288716"/>
    </source>
</evidence>
<proteinExistence type="inferred from homology"/>
<organism evidence="3 4">
    <name type="scientific">Leptotrombidium deliense</name>
    <dbReference type="NCBI Taxonomy" id="299467"/>
    <lineage>
        <taxon>Eukaryota</taxon>
        <taxon>Metazoa</taxon>
        <taxon>Ecdysozoa</taxon>
        <taxon>Arthropoda</taxon>
        <taxon>Chelicerata</taxon>
        <taxon>Arachnida</taxon>
        <taxon>Acari</taxon>
        <taxon>Acariformes</taxon>
        <taxon>Trombidiformes</taxon>
        <taxon>Prostigmata</taxon>
        <taxon>Anystina</taxon>
        <taxon>Parasitengona</taxon>
        <taxon>Trombiculoidea</taxon>
        <taxon>Trombiculidae</taxon>
        <taxon>Leptotrombidium</taxon>
    </lineage>
</organism>
<gene>
    <name evidence="3" type="ORF">B4U80_13141</name>
</gene>
<dbReference type="EMBL" id="NCKV01004178">
    <property type="protein sequence ID" value="RWS24990.1"/>
    <property type="molecule type" value="Genomic_DNA"/>
</dbReference>
<dbReference type="PANTHER" id="PTHR35201">
    <property type="entry name" value="TERPENE SYNTHASE"/>
    <property type="match status" value="1"/>
</dbReference>
<dbReference type="SFLD" id="SFLDS00005">
    <property type="entry name" value="Isoprenoid_Synthase_Type_I"/>
    <property type="match status" value="1"/>
</dbReference>
<keyword evidence="2" id="KW-0456">Lyase</keyword>
<dbReference type="Proteomes" id="UP000288716">
    <property type="component" value="Unassembled WGS sequence"/>
</dbReference>
<dbReference type="SUPFAM" id="SSF48576">
    <property type="entry name" value="Terpenoid synthases"/>
    <property type="match status" value="1"/>
</dbReference>